<evidence type="ECO:0000256" key="2">
    <source>
        <dbReference type="ARBA" id="ARBA00022618"/>
    </source>
</evidence>
<comment type="similarity">
    <text evidence="6">Belongs to the SepF family.</text>
</comment>
<dbReference type="GO" id="GO:0043093">
    <property type="term" value="P:FtsZ-dependent cytokinesis"/>
    <property type="evidence" value="ECO:0007669"/>
    <property type="project" value="UniProtKB-UniRule"/>
</dbReference>
<organism evidence="8 9">
    <name type="scientific">Kocuria palustris PEL</name>
    <dbReference type="NCBI Taxonomy" id="1236550"/>
    <lineage>
        <taxon>Bacteria</taxon>
        <taxon>Bacillati</taxon>
        <taxon>Actinomycetota</taxon>
        <taxon>Actinomycetes</taxon>
        <taxon>Micrococcales</taxon>
        <taxon>Micrococcaceae</taxon>
        <taxon>Kocuria</taxon>
    </lineage>
</organism>
<dbReference type="Proteomes" id="UP000009877">
    <property type="component" value="Unassembled WGS sequence"/>
</dbReference>
<name>M2YCU7_9MICC</name>
<dbReference type="GO" id="GO:0005737">
    <property type="term" value="C:cytoplasm"/>
    <property type="evidence" value="ECO:0007669"/>
    <property type="project" value="UniProtKB-SubCell"/>
</dbReference>
<accession>M2YCU7</accession>
<dbReference type="PANTHER" id="PTHR35798">
    <property type="entry name" value="CELL DIVISION PROTEIN SEPF"/>
    <property type="match status" value="1"/>
</dbReference>
<keyword evidence="1 6" id="KW-0963">Cytoplasm</keyword>
<dbReference type="PANTHER" id="PTHR35798:SF1">
    <property type="entry name" value="CELL DIVISION PROTEIN SEPF"/>
    <property type="match status" value="1"/>
</dbReference>
<dbReference type="STRING" id="71999.KPaMU14_07210"/>
<sequence>MSQSMRRAMIRLGLAEPEGHEEDYDRSPAPQRPERRSAPAQPREDRPSLDDGPRRASEDRGSDGRGEPADRGPRDGESASQRRGAEQSRTRPAREHRRDSEYRAPVTPIKRAPSTSREDADDMRTITTVHPRSYNDAKSVGESFRDGTPVIMDLSDLAEAEAKRLVDFAAGLVYALHGSIERVTTTVFLLTPSYVEVVDSSVGPDEDLDAAEA</sequence>
<dbReference type="RefSeq" id="WP_006214840.1">
    <property type="nucleotide sequence ID" value="NZ_ANHZ02000014.1"/>
</dbReference>
<evidence type="ECO:0000313" key="8">
    <source>
        <dbReference type="EMBL" id="EME36434.1"/>
    </source>
</evidence>
<keyword evidence="2 6" id="KW-0132">Cell division</keyword>
<feature type="compositionally biased region" description="Basic and acidic residues" evidence="7">
    <location>
        <begin position="83"/>
        <end position="102"/>
    </location>
</feature>
<comment type="function">
    <text evidence="5 6">Cell division protein that is part of the divisome complex and is recruited early to the Z-ring. Probably stimulates Z-ring formation, perhaps through the cross-linking of FtsZ protofilaments. Its function overlaps with FtsA.</text>
</comment>
<evidence type="ECO:0000256" key="4">
    <source>
        <dbReference type="ARBA" id="ARBA00023306"/>
    </source>
</evidence>
<dbReference type="InterPro" id="IPR038594">
    <property type="entry name" value="SepF-like_sf"/>
</dbReference>
<dbReference type="EMBL" id="ANHZ02000014">
    <property type="protein sequence ID" value="EME36434.1"/>
    <property type="molecule type" value="Genomic_DNA"/>
</dbReference>
<comment type="subunit">
    <text evidence="6">Homodimer. Interacts with FtsZ.</text>
</comment>
<feature type="region of interest" description="Disordered" evidence="7">
    <location>
        <begin position="1"/>
        <end position="120"/>
    </location>
</feature>
<reference evidence="8 9" key="1">
    <citation type="journal article" date="2014" name="Genome Announc.">
        <title>Draft Genome Sequence of Kocuria palustris PEL.</title>
        <authorList>
            <person name="Sharma G."/>
            <person name="Khatri I."/>
            <person name="Subramanian S."/>
        </authorList>
    </citation>
    <scope>NUCLEOTIDE SEQUENCE [LARGE SCALE GENOMIC DNA]</scope>
    <source>
        <strain evidence="8 9">PEL</strain>
    </source>
</reference>
<dbReference type="Gene3D" id="3.30.110.150">
    <property type="entry name" value="SepF-like protein"/>
    <property type="match status" value="1"/>
</dbReference>
<dbReference type="InterPro" id="IPR023052">
    <property type="entry name" value="Cell_div_SepF"/>
</dbReference>
<feature type="compositionally biased region" description="Basic and acidic residues" evidence="7">
    <location>
        <begin position="32"/>
        <end position="77"/>
    </location>
</feature>
<dbReference type="HAMAP" id="MF_01197">
    <property type="entry name" value="SepF"/>
    <property type="match status" value="1"/>
</dbReference>
<dbReference type="GO" id="GO:0000917">
    <property type="term" value="P:division septum assembly"/>
    <property type="evidence" value="ECO:0007669"/>
    <property type="project" value="UniProtKB-KW"/>
</dbReference>
<evidence type="ECO:0000256" key="7">
    <source>
        <dbReference type="SAM" id="MobiDB-lite"/>
    </source>
</evidence>
<evidence type="ECO:0000256" key="1">
    <source>
        <dbReference type="ARBA" id="ARBA00022490"/>
    </source>
</evidence>
<proteinExistence type="inferred from homology"/>
<keyword evidence="3 6" id="KW-0717">Septation</keyword>
<evidence type="ECO:0000313" key="9">
    <source>
        <dbReference type="Proteomes" id="UP000009877"/>
    </source>
</evidence>
<dbReference type="Pfam" id="PF04472">
    <property type="entry name" value="SepF"/>
    <property type="match status" value="1"/>
</dbReference>
<comment type="caution">
    <text evidence="8">The sequence shown here is derived from an EMBL/GenBank/DDBJ whole genome shotgun (WGS) entry which is preliminary data.</text>
</comment>
<evidence type="ECO:0000256" key="6">
    <source>
        <dbReference type="HAMAP-Rule" id="MF_01197"/>
    </source>
</evidence>
<protein>
    <recommendedName>
        <fullName evidence="6">Cell division protein SepF</fullName>
    </recommendedName>
</protein>
<keyword evidence="4 6" id="KW-0131">Cell cycle</keyword>
<evidence type="ECO:0000256" key="5">
    <source>
        <dbReference type="ARBA" id="ARBA00044936"/>
    </source>
</evidence>
<keyword evidence="9" id="KW-1185">Reference proteome</keyword>
<comment type="subcellular location">
    <subcellularLocation>
        <location evidence="6">Cytoplasm</location>
    </subcellularLocation>
    <text evidence="6">Localizes to the division site, in a FtsZ-dependent manner.</text>
</comment>
<dbReference type="InterPro" id="IPR007561">
    <property type="entry name" value="Cell_div_SepF/SepF-rel"/>
</dbReference>
<evidence type="ECO:0000256" key="3">
    <source>
        <dbReference type="ARBA" id="ARBA00023210"/>
    </source>
</evidence>
<dbReference type="AlphaFoldDB" id="M2YCU7"/>
<gene>
    <name evidence="6" type="primary">sepF</name>
    <name evidence="8" type="ORF">C884_00421</name>
</gene>